<evidence type="ECO:0000259" key="21">
    <source>
        <dbReference type="PROSITE" id="PS51385"/>
    </source>
</evidence>
<evidence type="ECO:0000256" key="17">
    <source>
        <dbReference type="HAMAP-Rule" id="MF_01965"/>
    </source>
</evidence>
<evidence type="ECO:0000256" key="3">
    <source>
        <dbReference type="ARBA" id="ARBA00006001"/>
    </source>
</evidence>
<protein>
    <recommendedName>
        <fullName evidence="19">Bifunctional NAD(P)H-hydrate repair enzyme</fullName>
    </recommendedName>
    <alternativeName>
        <fullName evidence="19">Nicotinamide nucleotide repair protein</fullName>
    </alternativeName>
    <domain>
        <recommendedName>
            <fullName evidence="19">ADP-dependent (S)-NAD(P)H-hydrate dehydratase</fullName>
            <ecNumber evidence="19">4.2.1.136</ecNumber>
        </recommendedName>
        <alternativeName>
            <fullName evidence="19">ADP-dependent NAD(P)HX dehydratase</fullName>
        </alternativeName>
    </domain>
    <domain>
        <recommendedName>
            <fullName evidence="19">NAD(P)H-hydrate epimerase</fullName>
            <ecNumber evidence="19">5.1.99.6</ecNumber>
        </recommendedName>
    </domain>
</protein>
<dbReference type="SUPFAM" id="SSF64153">
    <property type="entry name" value="YjeF N-terminal domain-like"/>
    <property type="match status" value="1"/>
</dbReference>
<keyword evidence="9 18" id="KW-0630">Potassium</keyword>
<feature type="binding site" evidence="17">
    <location>
        <position position="357"/>
    </location>
    <ligand>
        <name>(6S)-NADPHX</name>
        <dbReference type="ChEBI" id="CHEBI:64076"/>
    </ligand>
</feature>
<feature type="domain" description="YjeF N-terminal" evidence="21">
    <location>
        <begin position="10"/>
        <end position="210"/>
    </location>
</feature>
<comment type="catalytic activity">
    <reaction evidence="16 17 19">
        <text>(6S)-NADPHX + ADP = AMP + phosphate + NADPH + H(+)</text>
        <dbReference type="Rhea" id="RHEA:32235"/>
        <dbReference type="ChEBI" id="CHEBI:15378"/>
        <dbReference type="ChEBI" id="CHEBI:43474"/>
        <dbReference type="ChEBI" id="CHEBI:57783"/>
        <dbReference type="ChEBI" id="CHEBI:64076"/>
        <dbReference type="ChEBI" id="CHEBI:456215"/>
        <dbReference type="ChEBI" id="CHEBI:456216"/>
        <dbReference type="EC" id="4.2.1.136"/>
    </reaction>
</comment>
<evidence type="ECO:0000256" key="9">
    <source>
        <dbReference type="ARBA" id="ARBA00022958"/>
    </source>
</evidence>
<evidence type="ECO:0000256" key="6">
    <source>
        <dbReference type="ARBA" id="ARBA00022741"/>
    </source>
</evidence>
<evidence type="ECO:0000256" key="7">
    <source>
        <dbReference type="ARBA" id="ARBA00022840"/>
    </source>
</evidence>
<feature type="binding site" evidence="18">
    <location>
        <position position="120"/>
    </location>
    <ligand>
        <name>K(+)</name>
        <dbReference type="ChEBI" id="CHEBI:29103"/>
    </ligand>
</feature>
<dbReference type="GO" id="GO:0052855">
    <property type="term" value="F:ADP-dependent NAD(P)H-hydrate dehydratase activity"/>
    <property type="evidence" value="ECO:0007669"/>
    <property type="project" value="UniProtKB-UniRule"/>
</dbReference>
<evidence type="ECO:0000256" key="2">
    <source>
        <dbReference type="ARBA" id="ARBA00000909"/>
    </source>
</evidence>
<dbReference type="EC" id="5.1.99.6" evidence="19"/>
<keyword evidence="7 17" id="KW-0067">ATP-binding</keyword>
<dbReference type="InterPro" id="IPR000631">
    <property type="entry name" value="CARKD"/>
</dbReference>
<gene>
    <name evidence="17" type="primary">nnrD</name>
    <name evidence="18" type="synonym">nnrE</name>
    <name evidence="22" type="ORF">WDJ50_13950</name>
</gene>
<sequence>MDAVLSPAGVRALDADLERAGLLELAMEEAGRAVADAAQEHVPAGQVLLLAGSGANGGDALVAARHLHALGRAVRVLALPSKHPLTRSNRRRLGKVGVAVAPLTPANLRRELREAALVVDGLLGTGLTPPLRPALAGLVTQVNAARVPVLAIDLPTGLDALSSEVTGEPLRAACTVTLSGLKPALLFGPAAHHAGEVTLADLRLPPGWATRHALATRPALAEIAPLLPLRWADAHKGTAGRVWVVGGHPGTVGAAALAGVAALRAGAGLVTVHSAAEVPLVMPELMVRRHDDLGDFLQNTSERERPDALCVGMGLGPEAPALARQVLEWRLPTVLDADALQPELAGAGHDACIWTPHPGEAARLLGVSTPDVTRDPIDPIAAARALQERFGGVVVLKGGPSTIAHAGGVWVSRGGHPGMASAGMGDTLSGLLAALLGQRLSAPDAALTGVTLHARAGERAGAKHGYGLTAMDVSAELGTAWMELGGG</sequence>
<feature type="domain" description="YjeF C-terminal" evidence="20">
    <location>
        <begin position="219"/>
        <end position="484"/>
    </location>
</feature>
<comment type="function">
    <text evidence="14 19">Bifunctional enzyme that catalyzes the epimerization of the S- and R-forms of NAD(P)HX and the dehydration of the S-form of NAD(P)HX at the expense of ADP, which is converted to AMP. This allows the repair of both epimers of NAD(P)HX, a damaged form of NAD(P)H that is a result of enzymatic or heat-dependent hydration.</text>
</comment>
<comment type="cofactor">
    <cofactor evidence="18 19">
        <name>K(+)</name>
        <dbReference type="ChEBI" id="CHEBI:29103"/>
    </cofactor>
    <text evidence="18 19">Binds 1 potassium ion per subunit.</text>
</comment>
<dbReference type="InterPro" id="IPR029056">
    <property type="entry name" value="Ribokinase-like"/>
</dbReference>
<comment type="function">
    <text evidence="17">Catalyzes the dehydration of the S-form of NAD(P)HX at the expense of ADP, which is converted to AMP. Together with NAD(P)HX epimerase, which catalyzes the epimerization of the S- and R-forms, the enzyme allows the repair of both epimers of NAD(P)HX, a damaged form of NAD(P)H that is a result of enzymatic or heat-dependent hydration.</text>
</comment>
<dbReference type="EC" id="4.2.1.136" evidence="19"/>
<feature type="binding site" evidence="18">
    <location>
        <position position="156"/>
    </location>
    <ligand>
        <name>K(+)</name>
        <dbReference type="ChEBI" id="CHEBI:29103"/>
    </ligand>
</feature>
<dbReference type="NCBIfam" id="TIGR00196">
    <property type="entry name" value="yjeF_cterm"/>
    <property type="match status" value="1"/>
</dbReference>
<feature type="binding site" evidence="18">
    <location>
        <position position="153"/>
    </location>
    <ligand>
        <name>(6S)-NADPHX</name>
        <dbReference type="ChEBI" id="CHEBI:64076"/>
    </ligand>
</feature>
<evidence type="ECO:0000256" key="10">
    <source>
        <dbReference type="ARBA" id="ARBA00023027"/>
    </source>
</evidence>
<keyword evidence="5 18" id="KW-0479">Metal-binding</keyword>
<dbReference type="HAMAP" id="MF_01966">
    <property type="entry name" value="NADHX_epimerase"/>
    <property type="match status" value="1"/>
</dbReference>
<dbReference type="GO" id="GO:0046872">
    <property type="term" value="F:metal ion binding"/>
    <property type="evidence" value="ECO:0007669"/>
    <property type="project" value="UniProtKB-UniRule"/>
</dbReference>
<feature type="binding site" evidence="18">
    <location>
        <begin position="124"/>
        <end position="130"/>
    </location>
    <ligand>
        <name>(6S)-NADPHX</name>
        <dbReference type="ChEBI" id="CHEBI:64076"/>
    </ligand>
</feature>
<dbReference type="Gene3D" id="3.40.1190.20">
    <property type="match status" value="1"/>
</dbReference>
<comment type="similarity">
    <text evidence="4 19">In the C-terminal section; belongs to the NnrD/CARKD family.</text>
</comment>
<feature type="binding site" evidence="17">
    <location>
        <position position="254"/>
    </location>
    <ligand>
        <name>(6S)-NADPHX</name>
        <dbReference type="ChEBI" id="CHEBI:64076"/>
    </ligand>
</feature>
<dbReference type="EMBL" id="CP149782">
    <property type="protein sequence ID" value="WYF44476.1"/>
    <property type="molecule type" value="Genomic_DNA"/>
</dbReference>
<comment type="catalytic activity">
    <reaction evidence="2 18 19">
        <text>(6R)-NADPHX = (6S)-NADPHX</text>
        <dbReference type="Rhea" id="RHEA:32227"/>
        <dbReference type="ChEBI" id="CHEBI:64076"/>
        <dbReference type="ChEBI" id="CHEBI:64077"/>
        <dbReference type="EC" id="5.1.99.6"/>
    </reaction>
</comment>
<evidence type="ECO:0000256" key="11">
    <source>
        <dbReference type="ARBA" id="ARBA00023235"/>
    </source>
</evidence>
<evidence type="ECO:0000256" key="5">
    <source>
        <dbReference type="ARBA" id="ARBA00022723"/>
    </source>
</evidence>
<evidence type="ECO:0000256" key="4">
    <source>
        <dbReference type="ARBA" id="ARBA00009524"/>
    </source>
</evidence>
<comment type="similarity">
    <text evidence="3 19">In the N-terminal section; belongs to the NnrE/AIBP family.</text>
</comment>
<dbReference type="AlphaFoldDB" id="A0AAU6Q1H4"/>
<evidence type="ECO:0000256" key="8">
    <source>
        <dbReference type="ARBA" id="ARBA00022857"/>
    </source>
</evidence>
<keyword evidence="12 17" id="KW-0456">Lyase</keyword>
<evidence type="ECO:0000256" key="14">
    <source>
        <dbReference type="ARBA" id="ARBA00025153"/>
    </source>
</evidence>
<dbReference type="InterPro" id="IPR036652">
    <property type="entry name" value="YjeF_N_dom_sf"/>
</dbReference>
<dbReference type="Gene3D" id="3.40.50.10260">
    <property type="entry name" value="YjeF N-terminal domain"/>
    <property type="match status" value="1"/>
</dbReference>
<dbReference type="NCBIfam" id="TIGR00197">
    <property type="entry name" value="yjeF_nterm"/>
    <property type="match status" value="1"/>
</dbReference>
<dbReference type="InterPro" id="IPR030677">
    <property type="entry name" value="Nnr"/>
</dbReference>
<evidence type="ECO:0000256" key="19">
    <source>
        <dbReference type="PIRNR" id="PIRNR017184"/>
    </source>
</evidence>
<keyword evidence="6 17" id="KW-0547">Nucleotide-binding</keyword>
<comment type="subunit">
    <text evidence="17">Homotetramer.</text>
</comment>
<dbReference type="InterPro" id="IPR004443">
    <property type="entry name" value="YjeF_N_dom"/>
</dbReference>
<dbReference type="PROSITE" id="PS51383">
    <property type="entry name" value="YJEF_C_3"/>
    <property type="match status" value="1"/>
</dbReference>
<comment type="similarity">
    <text evidence="18">Belongs to the NnrE/AIBP family.</text>
</comment>
<name>A0AAU6Q1H4_9DEIO</name>
<feature type="binding site" evidence="17">
    <location>
        <position position="426"/>
    </location>
    <ligand>
        <name>(6S)-NADPHX</name>
        <dbReference type="ChEBI" id="CHEBI:64076"/>
    </ligand>
</feature>
<comment type="caution">
    <text evidence="18">Lacks conserved residue(s) required for the propagation of feature annotation.</text>
</comment>
<evidence type="ECO:0000256" key="15">
    <source>
        <dbReference type="ARBA" id="ARBA00048238"/>
    </source>
</evidence>
<comment type="catalytic activity">
    <reaction evidence="15 17 19">
        <text>(6S)-NADHX + ADP = AMP + phosphate + NADH + H(+)</text>
        <dbReference type="Rhea" id="RHEA:32223"/>
        <dbReference type="ChEBI" id="CHEBI:15378"/>
        <dbReference type="ChEBI" id="CHEBI:43474"/>
        <dbReference type="ChEBI" id="CHEBI:57945"/>
        <dbReference type="ChEBI" id="CHEBI:64074"/>
        <dbReference type="ChEBI" id="CHEBI:456215"/>
        <dbReference type="ChEBI" id="CHEBI:456216"/>
        <dbReference type="EC" id="4.2.1.136"/>
    </reaction>
</comment>
<dbReference type="PROSITE" id="PS51385">
    <property type="entry name" value="YJEF_N"/>
    <property type="match status" value="1"/>
</dbReference>
<proteinExistence type="inferred from homology"/>
<dbReference type="GO" id="GO:0005524">
    <property type="term" value="F:ATP binding"/>
    <property type="evidence" value="ECO:0007669"/>
    <property type="project" value="UniProtKB-UniRule"/>
</dbReference>
<dbReference type="HAMAP" id="MF_01965">
    <property type="entry name" value="NADHX_dehydratase"/>
    <property type="match status" value="1"/>
</dbReference>
<dbReference type="InterPro" id="IPR017953">
    <property type="entry name" value="Carbohydrate_kinase_pred_CS"/>
</dbReference>
<feature type="binding site" evidence="17">
    <location>
        <begin position="397"/>
        <end position="401"/>
    </location>
    <ligand>
        <name>AMP</name>
        <dbReference type="ChEBI" id="CHEBI:456215"/>
    </ligand>
</feature>
<dbReference type="RefSeq" id="WP_339095687.1">
    <property type="nucleotide sequence ID" value="NZ_CP149782.1"/>
</dbReference>
<dbReference type="GO" id="GO:0052856">
    <property type="term" value="F:NAD(P)HX epimerase activity"/>
    <property type="evidence" value="ECO:0007669"/>
    <property type="project" value="UniProtKB-UniRule"/>
</dbReference>
<feature type="binding site" evidence="18">
    <location>
        <position position="56"/>
    </location>
    <ligand>
        <name>K(+)</name>
        <dbReference type="ChEBI" id="CHEBI:29103"/>
    </ligand>
</feature>
<dbReference type="CDD" id="cd01171">
    <property type="entry name" value="YXKO-related"/>
    <property type="match status" value="1"/>
</dbReference>
<dbReference type="Pfam" id="PF01256">
    <property type="entry name" value="Carb_kinase"/>
    <property type="match status" value="1"/>
</dbReference>
<keyword evidence="13" id="KW-0511">Multifunctional enzyme</keyword>
<dbReference type="GO" id="GO:0110051">
    <property type="term" value="P:metabolite repair"/>
    <property type="evidence" value="ECO:0007669"/>
    <property type="project" value="TreeGrafter"/>
</dbReference>
<evidence type="ECO:0000256" key="1">
    <source>
        <dbReference type="ARBA" id="ARBA00000013"/>
    </source>
</evidence>
<evidence type="ECO:0000256" key="16">
    <source>
        <dbReference type="ARBA" id="ARBA00049209"/>
    </source>
</evidence>
<evidence type="ECO:0000259" key="20">
    <source>
        <dbReference type="PROSITE" id="PS51383"/>
    </source>
</evidence>
<dbReference type="GO" id="GO:0046496">
    <property type="term" value="P:nicotinamide nucleotide metabolic process"/>
    <property type="evidence" value="ECO:0007669"/>
    <property type="project" value="UniProtKB-UniRule"/>
</dbReference>
<accession>A0AAU6Q1H4</accession>
<keyword evidence="10 17" id="KW-0520">NAD</keyword>
<keyword evidence="8 17" id="KW-0521">NADP</keyword>
<feature type="binding site" evidence="18">
    <location>
        <begin position="55"/>
        <end position="59"/>
    </location>
    <ligand>
        <name>(6S)-NADPHX</name>
        <dbReference type="ChEBI" id="CHEBI:64076"/>
    </ligand>
</feature>
<feature type="binding site" evidence="17">
    <location>
        <position position="425"/>
    </location>
    <ligand>
        <name>AMP</name>
        <dbReference type="ChEBI" id="CHEBI:456215"/>
    </ligand>
</feature>
<comment type="cofactor">
    <cofactor evidence="17">
        <name>Mg(2+)</name>
        <dbReference type="ChEBI" id="CHEBI:18420"/>
    </cofactor>
</comment>
<dbReference type="PIRSF" id="PIRSF017184">
    <property type="entry name" value="Nnr"/>
    <property type="match status" value="1"/>
</dbReference>
<comment type="similarity">
    <text evidence="17">Belongs to the NnrD/CARKD family.</text>
</comment>
<comment type="catalytic activity">
    <reaction evidence="1 18 19">
        <text>(6R)-NADHX = (6S)-NADHX</text>
        <dbReference type="Rhea" id="RHEA:32215"/>
        <dbReference type="ChEBI" id="CHEBI:64074"/>
        <dbReference type="ChEBI" id="CHEBI:64075"/>
        <dbReference type="EC" id="5.1.99.6"/>
    </reaction>
</comment>
<evidence type="ECO:0000256" key="13">
    <source>
        <dbReference type="ARBA" id="ARBA00023268"/>
    </source>
</evidence>
<dbReference type="SUPFAM" id="SSF53613">
    <property type="entry name" value="Ribokinase-like"/>
    <property type="match status" value="1"/>
</dbReference>
<reference evidence="22" key="1">
    <citation type="submission" date="2024-03" db="EMBL/GenBank/DDBJ databases">
        <title>Deinococcus weizhi sp. nov., isolated from human skin.</title>
        <authorList>
            <person name="Wei Z."/>
            <person name="Tian F."/>
            <person name="Yang C."/>
            <person name="Xin L.T."/>
            <person name="Wen Z.J."/>
            <person name="Lan K.C."/>
            <person name="Yu L."/>
            <person name="Zhe W."/>
            <person name="Dan F.D."/>
            <person name="Jun W."/>
            <person name="Rui Z."/>
            <person name="Yong X.J."/>
            <person name="Ting Y."/>
            <person name="Wei X."/>
            <person name="Xu Z.G."/>
            <person name="Xin Z."/>
            <person name="Dong F.G."/>
            <person name="Ni X.M."/>
            <person name="Zheng M.G."/>
            <person name="Chun Y."/>
            <person name="Qian W.X."/>
        </authorList>
    </citation>
    <scope>NUCLEOTIDE SEQUENCE</scope>
    <source>
        <strain evidence="22">VB142</strain>
    </source>
</reference>
<evidence type="ECO:0000256" key="18">
    <source>
        <dbReference type="HAMAP-Rule" id="MF_01966"/>
    </source>
</evidence>
<dbReference type="Pfam" id="PF03853">
    <property type="entry name" value="YjeF_N"/>
    <property type="match status" value="1"/>
</dbReference>
<organism evidence="22">
    <name type="scientific">Deinococcus sp. VB142</name>
    <dbReference type="NCBI Taxonomy" id="3112952"/>
    <lineage>
        <taxon>Bacteria</taxon>
        <taxon>Thermotogati</taxon>
        <taxon>Deinococcota</taxon>
        <taxon>Deinococci</taxon>
        <taxon>Deinococcales</taxon>
        <taxon>Deinococcaceae</taxon>
        <taxon>Deinococcus</taxon>
    </lineage>
</organism>
<dbReference type="PANTHER" id="PTHR12592">
    <property type="entry name" value="ATP-DEPENDENT (S)-NAD(P)H-HYDRATE DEHYDRATASE FAMILY MEMBER"/>
    <property type="match status" value="1"/>
</dbReference>
<comment type="function">
    <text evidence="18">Catalyzes the epimerization of the S- and R-forms of NAD(P)HX, a damaged form of NAD(P)H that is a result of enzymatic or heat-dependent hydration. This is a prerequisite for the S-specific NAD(P)H-hydrate dehydratase to allow the repair of both epimers of NAD(P)HX.</text>
</comment>
<feature type="binding site" evidence="17">
    <location>
        <position position="314"/>
    </location>
    <ligand>
        <name>(6S)-NADPHX</name>
        <dbReference type="ChEBI" id="CHEBI:64076"/>
    </ligand>
</feature>
<dbReference type="PANTHER" id="PTHR12592:SF0">
    <property type="entry name" value="ATP-DEPENDENT (S)-NAD(P)H-HYDRATE DEHYDRATASE"/>
    <property type="match status" value="1"/>
</dbReference>
<keyword evidence="11 18" id="KW-0413">Isomerase</keyword>
<dbReference type="PROSITE" id="PS01050">
    <property type="entry name" value="YJEF_C_2"/>
    <property type="match status" value="1"/>
</dbReference>
<evidence type="ECO:0000313" key="22">
    <source>
        <dbReference type="EMBL" id="WYF44476.1"/>
    </source>
</evidence>
<evidence type="ECO:0000256" key="12">
    <source>
        <dbReference type="ARBA" id="ARBA00023239"/>
    </source>
</evidence>